<dbReference type="InterPro" id="IPR009078">
    <property type="entry name" value="Ferritin-like_SF"/>
</dbReference>
<dbReference type="PANTHER" id="PTHR31694:SF26">
    <property type="entry name" value="OS05G0151100 PROTEIN"/>
    <property type="match status" value="1"/>
</dbReference>
<dbReference type="Gene3D" id="1.20.1260.10">
    <property type="match status" value="1"/>
</dbReference>
<protein>
    <recommendedName>
        <fullName evidence="3">Ferritin-like domain-containing protein</fullName>
    </recommendedName>
</protein>
<dbReference type="Pfam" id="PF13668">
    <property type="entry name" value="Ferritin_2"/>
    <property type="match status" value="1"/>
</dbReference>
<accession>A0A2T4UGH5</accession>
<organism evidence="1 2">
    <name type="scientific">Paraconexibacter algicola</name>
    <dbReference type="NCBI Taxonomy" id="2133960"/>
    <lineage>
        <taxon>Bacteria</taxon>
        <taxon>Bacillati</taxon>
        <taxon>Actinomycetota</taxon>
        <taxon>Thermoleophilia</taxon>
        <taxon>Solirubrobacterales</taxon>
        <taxon>Paraconexibacteraceae</taxon>
        <taxon>Paraconexibacter</taxon>
    </lineage>
</organism>
<dbReference type="InterPro" id="IPR012347">
    <property type="entry name" value="Ferritin-like"/>
</dbReference>
<dbReference type="EMBL" id="PYYB01000001">
    <property type="protein sequence ID" value="PTL58317.1"/>
    <property type="molecule type" value="Genomic_DNA"/>
</dbReference>
<dbReference type="PANTHER" id="PTHR31694">
    <property type="entry name" value="DESICCATION-LIKE PROTEIN"/>
    <property type="match status" value="1"/>
</dbReference>
<dbReference type="AlphaFoldDB" id="A0A2T4UGH5"/>
<proteinExistence type="predicted"/>
<gene>
    <name evidence="1" type="ORF">C7Y72_00955</name>
</gene>
<evidence type="ECO:0000313" key="1">
    <source>
        <dbReference type="EMBL" id="PTL58317.1"/>
    </source>
</evidence>
<evidence type="ECO:0000313" key="2">
    <source>
        <dbReference type="Proteomes" id="UP000240739"/>
    </source>
</evidence>
<dbReference type="InterPro" id="IPR052965">
    <property type="entry name" value="Pigment-catalase-like"/>
</dbReference>
<dbReference type="SUPFAM" id="SSF47240">
    <property type="entry name" value="Ferritin-like"/>
    <property type="match status" value="1"/>
</dbReference>
<reference evidence="1 2" key="1">
    <citation type="submission" date="2018-03" db="EMBL/GenBank/DDBJ databases">
        <title>Aquarubrobacter algicola gen. nov., sp. nov., a novel actinobacterium isolated from shallow eutrophic lake during the end of cyanobacterial harmful algal blooms.</title>
        <authorList>
            <person name="Chun S.J."/>
        </authorList>
    </citation>
    <scope>NUCLEOTIDE SEQUENCE [LARGE SCALE GENOMIC DNA]</scope>
    <source>
        <strain evidence="1 2">Seoho-28</strain>
    </source>
</reference>
<sequence length="280" mass="29630">MHRNTTAVAVRGTGPLAERPHAELARGGIHSGWSGRTPNMFPKRSNGSDPSHITLETVDVDGAIRETAEAAGIDRATFLRRGAVGGGTFVAGSVLFSGFAHPALAAISTKRPSKANDVKILNYALTLEYLENEFYLAALQNKPFANDQIGKFATITQLHEAAHVKQLRAVLGSKAVKKPTFDFGDTVTDPAKFQATAQALEDTGVSAYAGQGPNVAQRAVVQAALAIHSVEARHAAWIRFLNHGANPSTATKDLPAPASFDAPKSEKSVLKIVGDTGFIK</sequence>
<dbReference type="Proteomes" id="UP000240739">
    <property type="component" value="Unassembled WGS sequence"/>
</dbReference>
<comment type="caution">
    <text evidence="1">The sequence shown here is derived from an EMBL/GenBank/DDBJ whole genome shotgun (WGS) entry which is preliminary data.</text>
</comment>
<name>A0A2T4UGH5_9ACTN</name>
<evidence type="ECO:0008006" key="3">
    <source>
        <dbReference type="Google" id="ProtNLM"/>
    </source>
</evidence>
<keyword evidence="2" id="KW-1185">Reference proteome</keyword>